<dbReference type="Proteomes" id="UP000008068">
    <property type="component" value="Unassembled WGS sequence"/>
</dbReference>
<dbReference type="InParanoid" id="G0NNP4"/>
<dbReference type="SUPFAM" id="SSF54160">
    <property type="entry name" value="Chromo domain-like"/>
    <property type="match status" value="1"/>
</dbReference>
<dbReference type="PANTHER" id="PTHR10880">
    <property type="entry name" value="MORTALITY FACTOR 4-LIKE PROTEIN"/>
    <property type="match status" value="1"/>
</dbReference>
<dbReference type="InterPro" id="IPR026541">
    <property type="entry name" value="MRG_dom"/>
</dbReference>
<name>G0NNP4_CAEBE</name>
<evidence type="ECO:0000313" key="8">
    <source>
        <dbReference type="Proteomes" id="UP000008068"/>
    </source>
</evidence>
<protein>
    <recommendedName>
        <fullName evidence="6">MRG domain-containing protein</fullName>
    </recommendedName>
</protein>
<sequence>MCALINHPSSPIFSVGETIVAIYKELPYAAKIEKIKEEQGVRKYIVHYIGWNHRQDVKVEVGKEDGILFKGTIKDYVEENRATINNESFLEEYDKKMEEEETKKEKKEVKPVEKKKDCQWIVVNGVREEFHWTLEYPDILEQLLKYDEGKVRKGFVAKLPARVTADDILVEFGKSPESSVFSRAAATDLLRKFNTSFHKLLLTPTERAEYKEFKITTTANPSAHYGFIHLVRLLRKLPEFIRSTVYDLNQFNEMKSKWQEFVDYLAKHYEEFYTGKNDYQKNK</sequence>
<keyword evidence="4" id="KW-0804">Transcription</keyword>
<dbReference type="InterPro" id="IPR038217">
    <property type="entry name" value="MRG_C_sf"/>
</dbReference>
<keyword evidence="8" id="KW-1185">Reference proteome</keyword>
<gene>
    <name evidence="7" type="ORF">CAEBREN_16507</name>
</gene>
<dbReference type="PANTHER" id="PTHR10880:SF48">
    <property type="entry name" value="MORTALITY FACTOR 4 LIKE 2"/>
    <property type="match status" value="1"/>
</dbReference>
<accession>G0NNP4</accession>
<dbReference type="EMBL" id="GL379915">
    <property type="protein sequence ID" value="EGT34605.1"/>
    <property type="molecule type" value="Genomic_DNA"/>
</dbReference>
<keyword evidence="5" id="KW-0539">Nucleus</keyword>
<evidence type="ECO:0000256" key="5">
    <source>
        <dbReference type="ARBA" id="ARBA00023242"/>
    </source>
</evidence>
<proteinExistence type="predicted"/>
<organism evidence="8">
    <name type="scientific">Caenorhabditis brenneri</name>
    <name type="common">Nematode worm</name>
    <dbReference type="NCBI Taxonomy" id="135651"/>
    <lineage>
        <taxon>Eukaryota</taxon>
        <taxon>Metazoa</taxon>
        <taxon>Ecdysozoa</taxon>
        <taxon>Nematoda</taxon>
        <taxon>Chromadorea</taxon>
        <taxon>Rhabditida</taxon>
        <taxon>Rhabditina</taxon>
        <taxon>Rhabditomorpha</taxon>
        <taxon>Rhabditoidea</taxon>
        <taxon>Rhabditidae</taxon>
        <taxon>Peloderinae</taxon>
        <taxon>Caenorhabditis</taxon>
    </lineage>
</organism>
<evidence type="ECO:0000256" key="2">
    <source>
        <dbReference type="ARBA" id="ARBA00022853"/>
    </source>
</evidence>
<evidence type="ECO:0000256" key="3">
    <source>
        <dbReference type="ARBA" id="ARBA00023015"/>
    </source>
</evidence>
<dbReference type="Pfam" id="PF05712">
    <property type="entry name" value="MRG"/>
    <property type="match status" value="1"/>
</dbReference>
<dbReference type="AlphaFoldDB" id="G0NNP4"/>
<dbReference type="eggNOG" id="KOG3001">
    <property type="taxonomic scope" value="Eukaryota"/>
</dbReference>
<dbReference type="OMA" id="YETERSH"/>
<dbReference type="GO" id="GO:0006355">
    <property type="term" value="P:regulation of DNA-templated transcription"/>
    <property type="evidence" value="ECO:0007669"/>
    <property type="project" value="InterPro"/>
</dbReference>
<dbReference type="Gene3D" id="2.30.30.140">
    <property type="match status" value="1"/>
</dbReference>
<dbReference type="Gene3D" id="1.10.274.30">
    <property type="entry name" value="MRG domain"/>
    <property type="match status" value="1"/>
</dbReference>
<dbReference type="GO" id="GO:0035267">
    <property type="term" value="C:NuA4 histone acetyltransferase complex"/>
    <property type="evidence" value="ECO:0007669"/>
    <property type="project" value="TreeGrafter"/>
</dbReference>
<evidence type="ECO:0000259" key="6">
    <source>
        <dbReference type="Pfam" id="PF05712"/>
    </source>
</evidence>
<dbReference type="GO" id="GO:0005634">
    <property type="term" value="C:nucleus"/>
    <property type="evidence" value="ECO:0007669"/>
    <property type="project" value="UniProtKB-SubCell"/>
</dbReference>
<feature type="domain" description="MRG" evidence="6">
    <location>
        <begin position="129"/>
        <end position="280"/>
    </location>
</feature>
<evidence type="ECO:0000313" key="7">
    <source>
        <dbReference type="EMBL" id="EGT34605.1"/>
    </source>
</evidence>
<dbReference type="OrthoDB" id="124855at2759"/>
<evidence type="ECO:0000256" key="1">
    <source>
        <dbReference type="ARBA" id="ARBA00004123"/>
    </source>
</evidence>
<dbReference type="HOGENOM" id="CLU_039566_0_0_1"/>
<dbReference type="InterPro" id="IPR016197">
    <property type="entry name" value="Chromo-like_dom_sf"/>
</dbReference>
<keyword evidence="2" id="KW-0156">Chromatin regulator</keyword>
<dbReference type="InterPro" id="IPR008676">
    <property type="entry name" value="MRG"/>
</dbReference>
<comment type="subcellular location">
    <subcellularLocation>
        <location evidence="1">Nucleus</location>
    </subcellularLocation>
</comment>
<dbReference type="GO" id="GO:0006325">
    <property type="term" value="P:chromatin organization"/>
    <property type="evidence" value="ECO:0007669"/>
    <property type="project" value="UniProtKB-KW"/>
</dbReference>
<dbReference type="PROSITE" id="PS51640">
    <property type="entry name" value="MRG"/>
    <property type="match status" value="1"/>
</dbReference>
<evidence type="ECO:0000256" key="4">
    <source>
        <dbReference type="ARBA" id="ARBA00023163"/>
    </source>
</evidence>
<keyword evidence="3" id="KW-0805">Transcription regulation</keyword>
<reference evidence="8" key="1">
    <citation type="submission" date="2011-07" db="EMBL/GenBank/DDBJ databases">
        <authorList>
            <consortium name="Caenorhabditis brenneri Sequencing and Analysis Consortium"/>
            <person name="Wilson R.K."/>
        </authorList>
    </citation>
    <scope>NUCLEOTIDE SEQUENCE [LARGE SCALE GENOMIC DNA]</scope>
    <source>
        <strain evidence="8">PB2801</strain>
    </source>
</reference>
<dbReference type="STRING" id="135651.G0NNP4"/>